<dbReference type="SMR" id="Q9GPP5"/>
<protein>
    <submittedName>
        <fullName evidence="1">Hydrophobic ligand binding protein</fullName>
    </submittedName>
</protein>
<dbReference type="Pfam" id="PF05596">
    <property type="entry name" value="Taeniidae_ag"/>
    <property type="match status" value="1"/>
</dbReference>
<evidence type="ECO:0000313" key="1">
    <source>
        <dbReference type="EMBL" id="AAG41978.1"/>
    </source>
</evidence>
<organism evidence="1">
    <name type="scientific">Moniezia expansa</name>
    <name type="common">Sheep tapeworm</name>
    <dbReference type="NCBI Taxonomy" id="28841"/>
    <lineage>
        <taxon>Eukaryota</taxon>
        <taxon>Metazoa</taxon>
        <taxon>Spiralia</taxon>
        <taxon>Lophotrochozoa</taxon>
        <taxon>Platyhelminthes</taxon>
        <taxon>Cestoda</taxon>
        <taxon>Eucestoda</taxon>
        <taxon>Cyclophyllidea</taxon>
        <taxon>Anoplocephalidae</taxon>
        <taxon>Moniezia</taxon>
    </lineage>
</organism>
<sequence length="67" mass="8074">MEQETNPIRAIKKRITSYLKSREEFYDKDPLGQKIAKFYGEWKELVAEVRKRVRARIAAYVKKLQEE</sequence>
<name>Q9GPP5_MONEX</name>
<dbReference type="AlphaFoldDB" id="Q9GPP5"/>
<dbReference type="EMBL" id="AF312736">
    <property type="protein sequence ID" value="AAG41978.1"/>
    <property type="molecule type" value="mRNA"/>
</dbReference>
<reference evidence="1" key="1">
    <citation type="submission" date="2000-10" db="EMBL/GenBank/DDBJ databases">
        <title>Hydrophobic ligand binding protein (HLBP) mRNA from the cestode Monezia expansa.</title>
        <authorList>
            <person name="Conde P.J."/>
            <person name="Clarke K."/>
        </authorList>
    </citation>
    <scope>NUCLEOTIDE SEQUENCE</scope>
</reference>
<accession>Q9GPP5</accession>
<proteinExistence type="evidence at transcript level"/>
<dbReference type="InterPro" id="IPR008860">
    <property type="entry name" value="Taeniidae_ag"/>
</dbReference>